<evidence type="ECO:0000259" key="1">
    <source>
        <dbReference type="PROSITE" id="PS51186"/>
    </source>
</evidence>
<protein>
    <submittedName>
        <fullName evidence="2">N-acetyltransferase</fullName>
    </submittedName>
</protein>
<sequence>MEIRPIQKKDDDALASIIRMSLEASNLAIAGTAYFDPELKALSAYYAKSVNRNYFVVIGDDKVLGGIGIAEFCLEKNICELQKLYLSKKARGKGYSHQLMDCALTFAIQSGYSAIYLESHHSLQAALSLYQKYGFKQLSAPLYPTAHNAMDCFLLREI</sequence>
<keyword evidence="2" id="KW-0808">Transferase</keyword>
<dbReference type="AlphaFoldDB" id="A0A679IGP0"/>
<keyword evidence="3" id="KW-1185">Reference proteome</keyword>
<dbReference type="InterPro" id="IPR016181">
    <property type="entry name" value="Acyl_CoA_acyltransferase"/>
</dbReference>
<dbReference type="Proteomes" id="UP000502998">
    <property type="component" value="Chromosome"/>
</dbReference>
<dbReference type="InterPro" id="IPR052777">
    <property type="entry name" value="Acetyltransferase_Enz"/>
</dbReference>
<proteinExistence type="predicted"/>
<gene>
    <name evidence="2" type="ORF">EsVE80_05850</name>
</gene>
<dbReference type="GO" id="GO:0016747">
    <property type="term" value="F:acyltransferase activity, transferring groups other than amino-acyl groups"/>
    <property type="evidence" value="ECO:0007669"/>
    <property type="project" value="InterPro"/>
</dbReference>
<dbReference type="Pfam" id="PF00583">
    <property type="entry name" value="Acetyltransf_1"/>
    <property type="match status" value="1"/>
</dbReference>
<name>A0A679IGP0_9ENTE</name>
<dbReference type="SUPFAM" id="SSF55729">
    <property type="entry name" value="Acyl-CoA N-acyltransferases (Nat)"/>
    <property type="match status" value="1"/>
</dbReference>
<dbReference type="Gene3D" id="3.40.630.30">
    <property type="match status" value="1"/>
</dbReference>
<feature type="domain" description="N-acetyltransferase" evidence="1">
    <location>
        <begin position="1"/>
        <end position="155"/>
    </location>
</feature>
<dbReference type="KEGG" id="esg:EsVE80_05850"/>
<evidence type="ECO:0000313" key="2">
    <source>
        <dbReference type="EMBL" id="BCA85062.1"/>
    </source>
</evidence>
<dbReference type="EMBL" id="AP022822">
    <property type="protein sequence ID" value="BCA85062.1"/>
    <property type="molecule type" value="Genomic_DNA"/>
</dbReference>
<accession>A0A679IGP0</accession>
<dbReference type="PROSITE" id="PS51186">
    <property type="entry name" value="GNAT"/>
    <property type="match status" value="1"/>
</dbReference>
<evidence type="ECO:0000313" key="3">
    <source>
        <dbReference type="Proteomes" id="UP000502998"/>
    </source>
</evidence>
<dbReference type="PANTHER" id="PTHR43305">
    <property type="entry name" value="FAMILY N-ACETYLTRANSFERASE, PUTATIVE (AFU_ORTHOLOGUE AFUA_2G01380)-RELATED"/>
    <property type="match status" value="1"/>
</dbReference>
<dbReference type="RefSeq" id="WP_173102424.1">
    <property type="nucleotide sequence ID" value="NZ_AP022822.1"/>
</dbReference>
<dbReference type="CDD" id="cd04301">
    <property type="entry name" value="NAT_SF"/>
    <property type="match status" value="1"/>
</dbReference>
<dbReference type="InterPro" id="IPR000182">
    <property type="entry name" value="GNAT_dom"/>
</dbReference>
<organism evidence="2 3">
    <name type="scientific">Enterococcus saigonensis</name>
    <dbReference type="NCBI Taxonomy" id="1805431"/>
    <lineage>
        <taxon>Bacteria</taxon>
        <taxon>Bacillati</taxon>
        <taxon>Bacillota</taxon>
        <taxon>Bacilli</taxon>
        <taxon>Lactobacillales</taxon>
        <taxon>Enterococcaceae</taxon>
        <taxon>Enterococcus</taxon>
    </lineage>
</organism>
<dbReference type="PANTHER" id="PTHR43305:SF1">
    <property type="entry name" value="FAMILY N-ACETYLTRANSFERASE, PUTATIVE (AFU_ORTHOLOGUE AFUA_2G01380)-RELATED"/>
    <property type="match status" value="1"/>
</dbReference>
<reference evidence="2 3" key="1">
    <citation type="submission" date="2020-02" db="EMBL/GenBank/DDBJ databases">
        <title>Characterization of vanA genotype vancomycin-resistant Enterococcus saigonensis VE80.</title>
        <authorList>
            <person name="Harada T."/>
            <person name="Motooka D."/>
            <person name="Nakamura S."/>
            <person name="Yamamoto Y."/>
            <person name="Kawahara R."/>
            <person name="Kawatsu K."/>
        </authorList>
    </citation>
    <scope>NUCLEOTIDE SEQUENCE [LARGE SCALE GENOMIC DNA]</scope>
    <source>
        <strain evidence="2 3">VE80</strain>
    </source>
</reference>